<organism evidence="2 3">
    <name type="scientific">Asparagus officinalis</name>
    <name type="common">Garden asparagus</name>
    <dbReference type="NCBI Taxonomy" id="4686"/>
    <lineage>
        <taxon>Eukaryota</taxon>
        <taxon>Viridiplantae</taxon>
        <taxon>Streptophyta</taxon>
        <taxon>Embryophyta</taxon>
        <taxon>Tracheophyta</taxon>
        <taxon>Spermatophyta</taxon>
        <taxon>Magnoliopsida</taxon>
        <taxon>Liliopsida</taxon>
        <taxon>Asparagales</taxon>
        <taxon>Asparagaceae</taxon>
        <taxon>Asparagoideae</taxon>
        <taxon>Asparagus</taxon>
    </lineage>
</organism>
<keyword evidence="3" id="KW-1185">Reference proteome</keyword>
<dbReference type="Gramene" id="ONK75475">
    <property type="protein sequence ID" value="ONK75475"/>
    <property type="gene ID" value="A4U43_C03F17250"/>
</dbReference>
<dbReference type="PANTHER" id="PTHR11926:SF1534">
    <property type="entry name" value="GLYCOSYLTRANSFERASE"/>
    <property type="match status" value="1"/>
</dbReference>
<reference evidence="3" key="1">
    <citation type="journal article" date="2017" name="Nat. Commun.">
        <title>The asparagus genome sheds light on the origin and evolution of a young Y chromosome.</title>
        <authorList>
            <person name="Harkess A."/>
            <person name="Zhou J."/>
            <person name="Xu C."/>
            <person name="Bowers J.E."/>
            <person name="Van der Hulst R."/>
            <person name="Ayyampalayam S."/>
            <person name="Mercati F."/>
            <person name="Riccardi P."/>
            <person name="McKain M.R."/>
            <person name="Kakrana A."/>
            <person name="Tang H."/>
            <person name="Ray J."/>
            <person name="Groenendijk J."/>
            <person name="Arikit S."/>
            <person name="Mathioni S.M."/>
            <person name="Nakano M."/>
            <person name="Shan H."/>
            <person name="Telgmann-Rauber A."/>
            <person name="Kanno A."/>
            <person name="Yue Z."/>
            <person name="Chen H."/>
            <person name="Li W."/>
            <person name="Chen Y."/>
            <person name="Xu X."/>
            <person name="Zhang Y."/>
            <person name="Luo S."/>
            <person name="Chen H."/>
            <person name="Gao J."/>
            <person name="Mao Z."/>
            <person name="Pires J.C."/>
            <person name="Luo M."/>
            <person name="Kudrna D."/>
            <person name="Wing R.A."/>
            <person name="Meyers B.C."/>
            <person name="Yi K."/>
            <person name="Kong H."/>
            <person name="Lavrijsen P."/>
            <person name="Sunseri F."/>
            <person name="Falavigna A."/>
            <person name="Ye Y."/>
            <person name="Leebens-Mack J.H."/>
            <person name="Chen G."/>
        </authorList>
    </citation>
    <scope>NUCLEOTIDE SEQUENCE [LARGE SCALE GENOMIC DNA]</scope>
    <source>
        <strain evidence="3">cv. DH0086</strain>
    </source>
</reference>
<evidence type="ECO:0000313" key="3">
    <source>
        <dbReference type="Proteomes" id="UP000243459"/>
    </source>
</evidence>
<accession>A0A5P1FAT8</accession>
<dbReference type="Gene3D" id="3.40.50.2000">
    <property type="entry name" value="Glycogen Phosphorylase B"/>
    <property type="match status" value="2"/>
</dbReference>
<dbReference type="OMA" id="FLLMYDQ"/>
<evidence type="ECO:0000256" key="1">
    <source>
        <dbReference type="ARBA" id="ARBA00009995"/>
    </source>
</evidence>
<dbReference type="GO" id="GO:0080043">
    <property type="term" value="F:quercetin 3-O-glucosyltransferase activity"/>
    <property type="evidence" value="ECO:0007669"/>
    <property type="project" value="TreeGrafter"/>
</dbReference>
<evidence type="ECO:0000313" key="2">
    <source>
        <dbReference type="EMBL" id="ONK75475.1"/>
    </source>
</evidence>
<dbReference type="Proteomes" id="UP000243459">
    <property type="component" value="Chromosome 3"/>
</dbReference>
<proteinExistence type="inferred from homology"/>
<dbReference type="PANTHER" id="PTHR11926">
    <property type="entry name" value="GLUCOSYL/GLUCURONOSYL TRANSFERASES"/>
    <property type="match status" value="1"/>
</dbReference>
<dbReference type="PROSITE" id="PS00018">
    <property type="entry name" value="EF_HAND_1"/>
    <property type="match status" value="1"/>
</dbReference>
<protein>
    <submittedName>
        <fullName evidence="2">Uncharacterized protein</fullName>
    </submittedName>
</protein>
<dbReference type="EMBL" id="CM007383">
    <property type="protein sequence ID" value="ONK75475.1"/>
    <property type="molecule type" value="Genomic_DNA"/>
</dbReference>
<gene>
    <name evidence="2" type="ORF">A4U43_C03F17250</name>
</gene>
<sequence>MPGARQLHFLLMYDQTTNAMLIERVWGTGVRVDVNDGGVVEGEELRRCLDVVMGEGERGVTIRRRAEAWKGKVAEAVGEGGSSDRNLRAFVNEIAAS</sequence>
<dbReference type="SUPFAM" id="SSF53756">
    <property type="entry name" value="UDP-Glycosyltransferase/glycogen phosphorylase"/>
    <property type="match status" value="1"/>
</dbReference>
<dbReference type="AlphaFoldDB" id="A0A5P1FAT8"/>
<comment type="similarity">
    <text evidence="1">Belongs to the UDP-glycosyltransferase family.</text>
</comment>
<dbReference type="GO" id="GO:0080044">
    <property type="term" value="F:quercetin 7-O-glucosyltransferase activity"/>
    <property type="evidence" value="ECO:0007669"/>
    <property type="project" value="TreeGrafter"/>
</dbReference>
<dbReference type="InterPro" id="IPR018247">
    <property type="entry name" value="EF_Hand_1_Ca_BS"/>
</dbReference>
<name>A0A5P1FAT8_ASPOF</name>